<evidence type="ECO:0000313" key="8">
    <source>
        <dbReference type="EMBL" id="PMD51255.1"/>
    </source>
</evidence>
<dbReference type="OrthoDB" id="3172332at2759"/>
<keyword evidence="5" id="KW-0804">Transcription</keyword>
<evidence type="ECO:0000256" key="7">
    <source>
        <dbReference type="SAM" id="MobiDB-lite"/>
    </source>
</evidence>
<dbReference type="Proteomes" id="UP000235371">
    <property type="component" value="Unassembled WGS sequence"/>
</dbReference>
<dbReference type="PANTHER" id="PTHR36206:SF4">
    <property type="entry name" value="HYPOTHETICAL CONSERVED PROTEIN (EUROFUNG)-RELATED"/>
    <property type="match status" value="1"/>
</dbReference>
<dbReference type="InterPro" id="IPR052360">
    <property type="entry name" value="Transcr_Regulatory_Proteins"/>
</dbReference>
<evidence type="ECO:0000256" key="1">
    <source>
        <dbReference type="ARBA" id="ARBA00022723"/>
    </source>
</evidence>
<evidence type="ECO:0000256" key="3">
    <source>
        <dbReference type="ARBA" id="ARBA00023015"/>
    </source>
</evidence>
<feature type="compositionally biased region" description="Polar residues" evidence="7">
    <location>
        <begin position="7"/>
        <end position="16"/>
    </location>
</feature>
<gene>
    <name evidence="8" type="ORF">K444DRAFT_636579</name>
</gene>
<evidence type="ECO:0000256" key="4">
    <source>
        <dbReference type="ARBA" id="ARBA00023125"/>
    </source>
</evidence>
<feature type="compositionally biased region" description="Polar residues" evidence="7">
    <location>
        <begin position="103"/>
        <end position="113"/>
    </location>
</feature>
<reference evidence="8 9" key="1">
    <citation type="submission" date="2016-04" db="EMBL/GenBank/DDBJ databases">
        <title>A degradative enzymes factory behind the ericoid mycorrhizal symbiosis.</title>
        <authorList>
            <consortium name="DOE Joint Genome Institute"/>
            <person name="Martino E."/>
            <person name="Morin E."/>
            <person name="Grelet G."/>
            <person name="Kuo A."/>
            <person name="Kohler A."/>
            <person name="Daghino S."/>
            <person name="Barry K."/>
            <person name="Choi C."/>
            <person name="Cichocki N."/>
            <person name="Clum A."/>
            <person name="Copeland A."/>
            <person name="Hainaut M."/>
            <person name="Haridas S."/>
            <person name="Labutti K."/>
            <person name="Lindquist E."/>
            <person name="Lipzen A."/>
            <person name="Khouja H.-R."/>
            <person name="Murat C."/>
            <person name="Ohm R."/>
            <person name="Olson A."/>
            <person name="Spatafora J."/>
            <person name="Veneault-Fourrey C."/>
            <person name="Henrissat B."/>
            <person name="Grigoriev I."/>
            <person name="Martin F."/>
            <person name="Perotto S."/>
        </authorList>
    </citation>
    <scope>NUCLEOTIDE SEQUENCE [LARGE SCALE GENOMIC DNA]</scope>
    <source>
        <strain evidence="8 9">E</strain>
    </source>
</reference>
<dbReference type="PANTHER" id="PTHR36206">
    <property type="entry name" value="ASPERCRYPTIN BIOSYNTHESIS CLUSTER-SPECIFIC TRANSCRIPTION REGULATOR ATNN-RELATED"/>
    <property type="match status" value="1"/>
</dbReference>
<keyword evidence="1" id="KW-0479">Metal-binding</keyword>
<keyword evidence="4" id="KW-0238">DNA-binding</keyword>
<sequence>MAVDDSTPASVASQPSKENDQHPLKSSEIKGSIWLCNLCASAGYECDGYWYNTLARRRPSNPVSTRSTGKNSRVAIPRMLSNPTFTTMPPLQNDNLPRQVALAQSDQSENMARSSGIPLPLRNKEITQRSSSSLSSIGDEVTTVRVQQLPNSSRRQPSAPQTVPQPRQTTSSQEEYAHAIPTTSYQLVVQPSAGPKFKNTIEHQYFAIFLESTAAQLSGYHESSLWDRIVPQACHEEEWAMNAVIAIEALHYEGHHIFALQRYDEAIYQFMQKAKASYSESRLRLVLIFTLLTTCFETYIGNNEDAITQAEIGVAVLLKWAAEQQKEPADKTDEWSNVRNVTSRSFYLDNDLLDAFQRLDYQVLLCRGLQPDRKAPQVFPSTRSPFISVNEAYRFCDLVMRRVLYSHAIKNIREQHSPPCYDGNNAQYSKHELQGFRTAIEQFFRSFEPIFQSSRQEPGSKKYLLANILMIRALACRWTISQGPSDSEMYTNAYLLDYNLVNSLANELITRKVNFNFDMTLGASLFSLSHYCREPTCTERAGWFDTPVAAKISKWLMDKEELRMIDGFIPDPARLRLIKHVPGQHMRTADLYCSELTGEDGNARREVLHSITF</sequence>
<protein>
    <recommendedName>
        <fullName evidence="10">Zn(2)-C6 fungal-type domain-containing protein</fullName>
    </recommendedName>
</protein>
<keyword evidence="9" id="KW-1185">Reference proteome</keyword>
<evidence type="ECO:0008006" key="10">
    <source>
        <dbReference type="Google" id="ProtNLM"/>
    </source>
</evidence>
<dbReference type="AlphaFoldDB" id="A0A2J6SKH6"/>
<feature type="compositionally biased region" description="Polar residues" evidence="7">
    <location>
        <begin position="144"/>
        <end position="174"/>
    </location>
</feature>
<dbReference type="EMBL" id="KZ613912">
    <property type="protein sequence ID" value="PMD51255.1"/>
    <property type="molecule type" value="Genomic_DNA"/>
</dbReference>
<accession>A0A2J6SKH6</accession>
<dbReference type="RefSeq" id="XP_024728159.1">
    <property type="nucleotide sequence ID" value="XM_024884013.1"/>
</dbReference>
<keyword evidence="2" id="KW-0862">Zinc</keyword>
<dbReference type="InParanoid" id="A0A2J6SKH6"/>
<keyword evidence="3" id="KW-0805">Transcription regulation</keyword>
<dbReference type="STRING" id="1095630.A0A2J6SKH6"/>
<proteinExistence type="predicted"/>
<name>A0A2J6SKH6_9HELO</name>
<keyword evidence="6" id="KW-0539">Nucleus</keyword>
<evidence type="ECO:0000256" key="5">
    <source>
        <dbReference type="ARBA" id="ARBA00023163"/>
    </source>
</evidence>
<dbReference type="GeneID" id="36592090"/>
<feature type="region of interest" description="Disordered" evidence="7">
    <location>
        <begin position="1"/>
        <end position="25"/>
    </location>
</feature>
<organism evidence="8 9">
    <name type="scientific">Hyaloscypha bicolor E</name>
    <dbReference type="NCBI Taxonomy" id="1095630"/>
    <lineage>
        <taxon>Eukaryota</taxon>
        <taxon>Fungi</taxon>
        <taxon>Dikarya</taxon>
        <taxon>Ascomycota</taxon>
        <taxon>Pezizomycotina</taxon>
        <taxon>Leotiomycetes</taxon>
        <taxon>Helotiales</taxon>
        <taxon>Hyaloscyphaceae</taxon>
        <taxon>Hyaloscypha</taxon>
        <taxon>Hyaloscypha bicolor</taxon>
    </lineage>
</organism>
<feature type="region of interest" description="Disordered" evidence="7">
    <location>
        <begin position="103"/>
        <end position="175"/>
    </location>
</feature>
<evidence type="ECO:0000313" key="9">
    <source>
        <dbReference type="Proteomes" id="UP000235371"/>
    </source>
</evidence>
<dbReference type="GO" id="GO:0003677">
    <property type="term" value="F:DNA binding"/>
    <property type="evidence" value="ECO:0007669"/>
    <property type="project" value="UniProtKB-KW"/>
</dbReference>
<evidence type="ECO:0000256" key="2">
    <source>
        <dbReference type="ARBA" id="ARBA00022833"/>
    </source>
</evidence>
<dbReference type="GO" id="GO:0046872">
    <property type="term" value="F:metal ion binding"/>
    <property type="evidence" value="ECO:0007669"/>
    <property type="project" value="UniProtKB-KW"/>
</dbReference>
<evidence type="ECO:0000256" key="6">
    <source>
        <dbReference type="ARBA" id="ARBA00023242"/>
    </source>
</evidence>